<reference evidence="8" key="1">
    <citation type="journal article" date="2013" name="Proc. Natl. Acad. Sci. U.S.A.">
        <title>Improving the coverage of the cyanobacterial phylum using diversity-driven genome sequencing.</title>
        <authorList>
            <person name="Shih P.M."/>
            <person name="Wu D."/>
            <person name="Latifi A."/>
            <person name="Axen S.D."/>
            <person name="Fewer D.P."/>
            <person name="Talla E."/>
            <person name="Calteau A."/>
            <person name="Cai F."/>
            <person name="Tandeau de Marsac N."/>
            <person name="Rippka R."/>
            <person name="Herdman M."/>
            <person name="Sivonen K."/>
            <person name="Coursin T."/>
            <person name="Laurent T."/>
            <person name="Goodwin L."/>
            <person name="Nolan M."/>
            <person name="Davenport K.W."/>
            <person name="Han C.S."/>
            <person name="Rubin E.M."/>
            <person name="Eisen J.A."/>
            <person name="Woyke T."/>
            <person name="Gugger M."/>
            <person name="Kerfeld C.A."/>
        </authorList>
    </citation>
    <scope>NUCLEOTIDE SEQUENCE [LARGE SCALE GENOMIC DNA]</scope>
    <source>
        <strain evidence="8">ATCC 29371 / PCC 7437</strain>
    </source>
</reference>
<keyword evidence="5 6" id="KW-0472">Membrane</keyword>
<dbReference type="GO" id="GO:0015920">
    <property type="term" value="P:lipopolysaccharide transport"/>
    <property type="evidence" value="ECO:0007669"/>
    <property type="project" value="TreeGrafter"/>
</dbReference>
<feature type="transmembrane region" description="Helical" evidence="6">
    <location>
        <begin position="362"/>
        <end position="381"/>
    </location>
</feature>
<gene>
    <name evidence="7" type="ordered locus">Sta7437_2616</name>
</gene>
<evidence type="ECO:0000256" key="1">
    <source>
        <dbReference type="ARBA" id="ARBA00004651"/>
    </source>
</evidence>
<dbReference type="GO" id="GO:0043190">
    <property type="term" value="C:ATP-binding cassette (ABC) transporter complex"/>
    <property type="evidence" value="ECO:0007669"/>
    <property type="project" value="TreeGrafter"/>
</dbReference>
<dbReference type="HOGENOM" id="CLU_028799_3_1_3"/>
<dbReference type="KEGG" id="scs:Sta7437_2616"/>
<dbReference type="InterPro" id="IPR005495">
    <property type="entry name" value="LptG/LptF_permease"/>
</dbReference>
<feature type="transmembrane region" description="Helical" evidence="6">
    <location>
        <begin position="21"/>
        <end position="43"/>
    </location>
</feature>
<sequence>MNKKKLYIYRLFNFRLALIDYYLINELSYFFLFSVGLFSSLGITLSTISDLAYKITEYNLPIKIAIKVFCLKLPEFIAYALPISMLLTTLVTYGRLSHDSELIACRSVGISIFRLILPALIFSLMVIGITFVFNEIVVPAANYQATIIQEQFIPETSFSLQRKDIYYPEYEKSNHQTQKSLKRLYYAESFDGKNLRNLTIISWAENQLSQIIVSQSASWDQTQKLWNLVNGSINYFTENISNNFSKQFDYLQLPLAKTLFALVSQERNPEEMNIAQASQYLDLIKLTDDDKNIRLFQVRIQQKYAFPFICLVFAAIGSTLGASSQNIGRAKSFGFTALIVFVYYLFSFLVNALGLVGVLSPFLASWLPNFLGLGLAFWLLIKTSL</sequence>
<accession>K9XWV8</accession>
<dbReference type="AlphaFoldDB" id="K9XWV8"/>
<dbReference type="Pfam" id="PF03739">
    <property type="entry name" value="LptF_LptG"/>
    <property type="match status" value="1"/>
</dbReference>
<keyword evidence="3 6" id="KW-0812">Transmembrane</keyword>
<feature type="transmembrane region" description="Helical" evidence="6">
    <location>
        <begin position="304"/>
        <end position="323"/>
    </location>
</feature>
<evidence type="ECO:0000313" key="8">
    <source>
        <dbReference type="Proteomes" id="UP000010473"/>
    </source>
</evidence>
<dbReference type="eggNOG" id="COG0795">
    <property type="taxonomic scope" value="Bacteria"/>
</dbReference>
<name>K9XWV8_STAC7</name>
<dbReference type="EMBL" id="CP003653">
    <property type="protein sequence ID" value="AFZ36147.1"/>
    <property type="molecule type" value="Genomic_DNA"/>
</dbReference>
<protein>
    <submittedName>
        <fullName evidence="7">Permease YjgP/YjgQ family protein</fullName>
    </submittedName>
</protein>
<evidence type="ECO:0000256" key="4">
    <source>
        <dbReference type="ARBA" id="ARBA00022989"/>
    </source>
</evidence>
<comment type="subcellular location">
    <subcellularLocation>
        <location evidence="1">Cell membrane</location>
        <topology evidence="1">Multi-pass membrane protein</topology>
    </subcellularLocation>
</comment>
<dbReference type="STRING" id="111780.Sta7437_2616"/>
<keyword evidence="4 6" id="KW-1133">Transmembrane helix</keyword>
<dbReference type="Proteomes" id="UP000010473">
    <property type="component" value="Chromosome"/>
</dbReference>
<dbReference type="PANTHER" id="PTHR33529:SF6">
    <property type="entry name" value="YJGP_YJGQ FAMILY PERMEASE"/>
    <property type="match status" value="1"/>
</dbReference>
<dbReference type="PANTHER" id="PTHR33529">
    <property type="entry name" value="SLR0882 PROTEIN-RELATED"/>
    <property type="match status" value="1"/>
</dbReference>
<feature type="transmembrane region" description="Helical" evidence="6">
    <location>
        <begin position="335"/>
        <end position="356"/>
    </location>
</feature>
<keyword evidence="2" id="KW-1003">Cell membrane</keyword>
<organism evidence="7 8">
    <name type="scientific">Stanieria cyanosphaera (strain ATCC 29371 / PCC 7437)</name>
    <dbReference type="NCBI Taxonomy" id="111780"/>
    <lineage>
        <taxon>Bacteria</taxon>
        <taxon>Bacillati</taxon>
        <taxon>Cyanobacteriota</taxon>
        <taxon>Cyanophyceae</taxon>
        <taxon>Pleurocapsales</taxon>
        <taxon>Dermocarpellaceae</taxon>
        <taxon>Stanieria</taxon>
    </lineage>
</organism>
<keyword evidence="8" id="KW-1185">Reference proteome</keyword>
<evidence type="ECO:0000256" key="5">
    <source>
        <dbReference type="ARBA" id="ARBA00023136"/>
    </source>
</evidence>
<evidence type="ECO:0000256" key="3">
    <source>
        <dbReference type="ARBA" id="ARBA00022692"/>
    </source>
</evidence>
<feature type="transmembrane region" description="Helical" evidence="6">
    <location>
        <begin position="76"/>
        <end position="96"/>
    </location>
</feature>
<evidence type="ECO:0000256" key="2">
    <source>
        <dbReference type="ARBA" id="ARBA00022475"/>
    </source>
</evidence>
<feature type="transmembrane region" description="Helical" evidence="6">
    <location>
        <begin position="108"/>
        <end position="133"/>
    </location>
</feature>
<proteinExistence type="predicted"/>
<evidence type="ECO:0000313" key="7">
    <source>
        <dbReference type="EMBL" id="AFZ36147.1"/>
    </source>
</evidence>
<evidence type="ECO:0000256" key="6">
    <source>
        <dbReference type="SAM" id="Phobius"/>
    </source>
</evidence>